<evidence type="ECO:0000313" key="3">
    <source>
        <dbReference type="Proteomes" id="UP000194798"/>
    </source>
</evidence>
<proteinExistence type="predicted"/>
<accession>A0A251X548</accession>
<keyword evidence="3" id="KW-1185">Reference proteome</keyword>
<dbReference type="Proteomes" id="UP000194798">
    <property type="component" value="Unassembled WGS sequence"/>
</dbReference>
<evidence type="ECO:0000256" key="1">
    <source>
        <dbReference type="SAM" id="SignalP"/>
    </source>
</evidence>
<feature type="chain" id="PRO_5012060979" description="Lipoprotein" evidence="1">
    <location>
        <begin position="19"/>
        <end position="284"/>
    </location>
</feature>
<reference evidence="2 3" key="1">
    <citation type="submission" date="2016-12" db="EMBL/GenBank/DDBJ databases">
        <title>Thioflexothrix psekupsii D3 genome sequencing and assembly.</title>
        <authorList>
            <person name="Fomenkov A."/>
            <person name="Vincze T."/>
            <person name="Grabovich M."/>
            <person name="Anton B.P."/>
            <person name="Dubinina G."/>
            <person name="Orlova M."/>
            <person name="Belousova E."/>
            <person name="Roberts R.J."/>
        </authorList>
    </citation>
    <scope>NUCLEOTIDE SEQUENCE [LARGE SCALE GENOMIC DNA]</scope>
    <source>
        <strain evidence="2">D3</strain>
    </source>
</reference>
<dbReference type="AlphaFoldDB" id="A0A251X548"/>
<keyword evidence="1" id="KW-0732">Signal</keyword>
<comment type="caution">
    <text evidence="2">The sequence shown here is derived from an EMBL/GenBank/DDBJ whole genome shotgun (WGS) entry which is preliminary data.</text>
</comment>
<dbReference type="OrthoDB" id="5624311at2"/>
<gene>
    <name evidence="2" type="ORF">TPSD3_15575</name>
</gene>
<feature type="signal peptide" evidence="1">
    <location>
        <begin position="1"/>
        <end position="18"/>
    </location>
</feature>
<sequence>MVKILFIAVVMTLLSACTAPTKSLRPIAEQNQENLVALSTNVRTVLALYEPLLQATTESILYQHIGKIEQEMIAVVGPAILPVSEEATWEVLFDQAAMSPLAHRDKYLERYRLAKSAYERGLEADDLERLKRQEGWIYSAATRPDFTPVTAHNLLKQLQELRQQAGQDSALFFKQAYHLLALYDPKIAVYQEISDSAHQLLDGLKQELQDQLNTAHLHAQSIGHFANSEADIQQVIKATAGGMDSTQLMQVLDALSQKYLNQPTMRDAAVEFLTDNLKKYLKKP</sequence>
<organism evidence="2 3">
    <name type="scientific">Thioflexithrix psekupsensis</name>
    <dbReference type="NCBI Taxonomy" id="1570016"/>
    <lineage>
        <taxon>Bacteria</taxon>
        <taxon>Pseudomonadati</taxon>
        <taxon>Pseudomonadota</taxon>
        <taxon>Gammaproteobacteria</taxon>
        <taxon>Thiotrichales</taxon>
        <taxon>Thioflexithrix</taxon>
    </lineage>
</organism>
<dbReference type="RefSeq" id="WP_086489464.1">
    <property type="nucleotide sequence ID" value="NZ_MSLT01000023.1"/>
</dbReference>
<evidence type="ECO:0008006" key="4">
    <source>
        <dbReference type="Google" id="ProtNLM"/>
    </source>
</evidence>
<dbReference type="PROSITE" id="PS51257">
    <property type="entry name" value="PROKAR_LIPOPROTEIN"/>
    <property type="match status" value="1"/>
</dbReference>
<protein>
    <recommendedName>
        <fullName evidence="4">Lipoprotein</fullName>
    </recommendedName>
</protein>
<evidence type="ECO:0000313" key="2">
    <source>
        <dbReference type="EMBL" id="OUD12510.1"/>
    </source>
</evidence>
<name>A0A251X548_9GAMM</name>
<dbReference type="EMBL" id="MSLT01000023">
    <property type="protein sequence ID" value="OUD12510.1"/>
    <property type="molecule type" value="Genomic_DNA"/>
</dbReference>